<gene>
    <name evidence="1" type="ORF">ACFPIK_03725</name>
</gene>
<keyword evidence="2" id="KW-1185">Reference proteome</keyword>
<protein>
    <recommendedName>
        <fullName evidence="3">Apea-like HEPN domain-containing protein</fullName>
    </recommendedName>
</protein>
<accession>A0ABW0BTB9</accession>
<evidence type="ECO:0000313" key="1">
    <source>
        <dbReference type="EMBL" id="MFC5190861.1"/>
    </source>
</evidence>
<dbReference type="RefSeq" id="WP_377912350.1">
    <property type="nucleotide sequence ID" value="NZ_JBHSKS010000002.1"/>
</dbReference>
<name>A0ABW0BTB9_9BACT</name>
<dbReference type="Proteomes" id="UP001596163">
    <property type="component" value="Unassembled WGS sequence"/>
</dbReference>
<reference evidence="2" key="1">
    <citation type="journal article" date="2019" name="Int. J. Syst. Evol. Microbiol.">
        <title>The Global Catalogue of Microorganisms (GCM) 10K type strain sequencing project: providing services to taxonomists for standard genome sequencing and annotation.</title>
        <authorList>
            <consortium name="The Broad Institute Genomics Platform"/>
            <consortium name="The Broad Institute Genome Sequencing Center for Infectious Disease"/>
            <person name="Wu L."/>
            <person name="Ma J."/>
        </authorList>
    </citation>
    <scope>NUCLEOTIDE SEQUENCE [LARGE SCALE GENOMIC DNA]</scope>
    <source>
        <strain evidence="2">CGMCC 1.7030</strain>
    </source>
</reference>
<dbReference type="EMBL" id="JBHSKS010000002">
    <property type="protein sequence ID" value="MFC5190861.1"/>
    <property type="molecule type" value="Genomic_DNA"/>
</dbReference>
<sequence>MTTISRWVVPSYFTEEKHKTDELIFDLTDHLKLMLKNEVWNRKFDYSFSTGLKNTNQTEIKSAIIKVYPRFISGYVNEKRIPELIEKVCGKIATHLKVKSYKEWSHQIGFSIIEIEYNTKTKNIPSKKDLIDDYIPHYEMEFIEIYHQQLAVLKELASFFLAGLHLSFPTQSIMMRNDTPLNDGFFQIKSGSKSYATKVASNAFMHEILIETSKKSNIDINLKGLASVWHYDLWPLKRYLNAVESDQISMDNLLDLIYALEGLFEKNTSSDFVKSMCILSLCKTRKDARQMKSLLDVAYRIRNDIAHGERSYDPYDYVKLDGKETLAQMIYWKMKTIVAVMMIRGISKLLNNPEMRNLRFNTDDFINLTFEK</sequence>
<proteinExistence type="predicted"/>
<comment type="caution">
    <text evidence="1">The sequence shown here is derived from an EMBL/GenBank/DDBJ whole genome shotgun (WGS) entry which is preliminary data.</text>
</comment>
<evidence type="ECO:0000313" key="2">
    <source>
        <dbReference type="Proteomes" id="UP001596163"/>
    </source>
</evidence>
<evidence type="ECO:0008006" key="3">
    <source>
        <dbReference type="Google" id="ProtNLM"/>
    </source>
</evidence>
<organism evidence="1 2">
    <name type="scientific">Algoriphagus aquatilis</name>
    <dbReference type="NCBI Taxonomy" id="490186"/>
    <lineage>
        <taxon>Bacteria</taxon>
        <taxon>Pseudomonadati</taxon>
        <taxon>Bacteroidota</taxon>
        <taxon>Cytophagia</taxon>
        <taxon>Cytophagales</taxon>
        <taxon>Cyclobacteriaceae</taxon>
        <taxon>Algoriphagus</taxon>
    </lineage>
</organism>